<accession>D7A8X2</accession>
<evidence type="ECO:0000313" key="2">
    <source>
        <dbReference type="Proteomes" id="UP000006633"/>
    </source>
</evidence>
<evidence type="ECO:0000313" key="1">
    <source>
        <dbReference type="EMBL" id="ADH88677.1"/>
    </source>
</evidence>
<name>D7A8X2_ANCN5</name>
<sequence length="113" mass="11998">MPAPHSEIPALQSKIVGLIGEDKYTEVAEAYAAFVKEHPTTTYMAAEPIPFKVADRLAKKYGSSATTTFTLRHITWASDLAAALKSGPAEFGAFTAKTDAAVAEIAKTVKKVA</sequence>
<gene>
    <name evidence="1" type="ordered locus">Snov_1367</name>
</gene>
<reference evidence="1 2" key="1">
    <citation type="journal article" date="2012" name="Stand. Genomic Sci.">
        <title>Complete genome sequence of the facultatively chemolithoautotrophic and methylotrophic alpha Proteobacterium Starkeya novella type strain (ATCC 8093(T)).</title>
        <authorList>
            <person name="Kappler U."/>
            <person name="Davenport K."/>
            <person name="Beatson S."/>
            <person name="Lucas S."/>
            <person name="Lapidus A."/>
            <person name="Copeland A."/>
            <person name="Berry K.W."/>
            <person name="Glavina Del Rio T."/>
            <person name="Hammon N."/>
            <person name="Dalin E."/>
            <person name="Tice H."/>
            <person name="Pitluck S."/>
            <person name="Richardson P."/>
            <person name="Bruce D."/>
            <person name="Goodwin L.A."/>
            <person name="Han C."/>
            <person name="Tapia R."/>
            <person name="Detter J.C."/>
            <person name="Chang Y.J."/>
            <person name="Jeffries C.D."/>
            <person name="Land M."/>
            <person name="Hauser L."/>
            <person name="Kyrpides N.C."/>
            <person name="Goker M."/>
            <person name="Ivanova N."/>
            <person name="Klenk H.P."/>
            <person name="Woyke T."/>
        </authorList>
    </citation>
    <scope>NUCLEOTIDE SEQUENCE [LARGE SCALE GENOMIC DNA]</scope>
    <source>
        <strain evidence="2">ATCC 8093 / DSM 506 / JCM 20403 / CCM 1077 / IAM 12100 / NBRC 12443 / NCIMB 10456</strain>
    </source>
</reference>
<dbReference type="OrthoDB" id="8449497at2"/>
<protein>
    <submittedName>
        <fullName evidence="1">Uncharacterized protein</fullName>
    </submittedName>
</protein>
<keyword evidence="2" id="KW-1185">Reference proteome</keyword>
<organism evidence="1 2">
    <name type="scientific">Ancylobacter novellus (strain ATCC 8093 / DSM 506 / JCM 20403 / CCM 1077 / IAM 12100 / NBRC 12443 / NCIMB 10456)</name>
    <name type="common">Starkeya novella</name>
    <dbReference type="NCBI Taxonomy" id="639283"/>
    <lineage>
        <taxon>Bacteria</taxon>
        <taxon>Pseudomonadati</taxon>
        <taxon>Pseudomonadota</taxon>
        <taxon>Alphaproteobacteria</taxon>
        <taxon>Hyphomicrobiales</taxon>
        <taxon>Xanthobacteraceae</taxon>
        <taxon>Ancylobacter</taxon>
    </lineage>
</organism>
<dbReference type="Proteomes" id="UP000006633">
    <property type="component" value="Chromosome"/>
</dbReference>
<dbReference type="RefSeq" id="WP_013166182.1">
    <property type="nucleotide sequence ID" value="NC_014217.1"/>
</dbReference>
<dbReference type="eggNOG" id="ENOG5033HEE">
    <property type="taxonomic scope" value="Bacteria"/>
</dbReference>
<dbReference type="KEGG" id="sno:Snov_1367"/>
<dbReference type="EMBL" id="CP002026">
    <property type="protein sequence ID" value="ADH88677.1"/>
    <property type="molecule type" value="Genomic_DNA"/>
</dbReference>
<dbReference type="AlphaFoldDB" id="D7A8X2"/>
<proteinExistence type="predicted"/>
<dbReference type="HOGENOM" id="CLU_2132013_0_0_5"/>